<feature type="domain" description="Outer membrane protein beta-barrel" evidence="4">
    <location>
        <begin position="13"/>
        <end position="184"/>
    </location>
</feature>
<keyword evidence="2 3" id="KW-0732">Signal</keyword>
<evidence type="ECO:0000256" key="1">
    <source>
        <dbReference type="ARBA" id="ARBA00004442"/>
    </source>
</evidence>
<evidence type="ECO:0000259" key="4">
    <source>
        <dbReference type="Pfam" id="PF13505"/>
    </source>
</evidence>
<comment type="caution">
    <text evidence="5">The sequence shown here is derived from an EMBL/GenBank/DDBJ whole genome shotgun (WGS) entry which is preliminary data.</text>
</comment>
<evidence type="ECO:0000313" key="6">
    <source>
        <dbReference type="Proteomes" id="UP001596495"/>
    </source>
</evidence>
<comment type="subcellular location">
    <subcellularLocation>
        <location evidence="1">Cell outer membrane</location>
    </subcellularLocation>
</comment>
<reference evidence="6" key="1">
    <citation type="journal article" date="2019" name="Int. J. Syst. Evol. Microbiol.">
        <title>The Global Catalogue of Microorganisms (GCM) 10K type strain sequencing project: providing services to taxonomists for standard genome sequencing and annotation.</title>
        <authorList>
            <consortium name="The Broad Institute Genomics Platform"/>
            <consortium name="The Broad Institute Genome Sequencing Center for Infectious Disease"/>
            <person name="Wu L."/>
            <person name="Ma J."/>
        </authorList>
    </citation>
    <scope>NUCLEOTIDE SEQUENCE [LARGE SCALE GENOMIC DNA]</scope>
    <source>
        <strain evidence="6">CCUG 54518</strain>
    </source>
</reference>
<dbReference type="Gene3D" id="2.40.160.20">
    <property type="match status" value="1"/>
</dbReference>
<sequence length="184" mass="19198">MSTRTRLLPALVLTAAFGAVAGTAQAQTVYGELGYAAMSTQLSVPLLGISAKASPSMGRAVLGVSPFAGLTFEALAAGHLSDDPFRSDNSEILGGRAKISQILGVYVGGRFGVGPVELFGRVGQARSELQFKGLGSAEDTDISYGGGLRLIPGKNLTFSADYMNYYNKGGARIEGYTLSIGYRF</sequence>
<name>A0ABW2R843_9BURK</name>
<accession>A0ABW2R843</accession>
<protein>
    <submittedName>
        <fullName evidence="5">Outer membrane beta-barrel protein</fullName>
    </submittedName>
</protein>
<keyword evidence="6" id="KW-1185">Reference proteome</keyword>
<gene>
    <name evidence="5" type="ORF">ACFQNJ_06900</name>
</gene>
<evidence type="ECO:0000256" key="2">
    <source>
        <dbReference type="ARBA" id="ARBA00022729"/>
    </source>
</evidence>
<dbReference type="EMBL" id="JBHTBX010000003">
    <property type="protein sequence ID" value="MFC7434238.1"/>
    <property type="molecule type" value="Genomic_DNA"/>
</dbReference>
<dbReference type="InterPro" id="IPR011250">
    <property type="entry name" value="OMP/PagP_B-barrel"/>
</dbReference>
<dbReference type="SUPFAM" id="SSF56925">
    <property type="entry name" value="OMPA-like"/>
    <property type="match status" value="1"/>
</dbReference>
<dbReference type="RefSeq" id="WP_382255325.1">
    <property type="nucleotide sequence ID" value="NZ_JBHTBX010000003.1"/>
</dbReference>
<organism evidence="5 6">
    <name type="scientific">Hydrogenophaga bisanensis</name>
    <dbReference type="NCBI Taxonomy" id="439611"/>
    <lineage>
        <taxon>Bacteria</taxon>
        <taxon>Pseudomonadati</taxon>
        <taxon>Pseudomonadota</taxon>
        <taxon>Betaproteobacteria</taxon>
        <taxon>Burkholderiales</taxon>
        <taxon>Comamonadaceae</taxon>
        <taxon>Hydrogenophaga</taxon>
    </lineage>
</organism>
<dbReference type="Proteomes" id="UP001596495">
    <property type="component" value="Unassembled WGS sequence"/>
</dbReference>
<feature type="signal peptide" evidence="3">
    <location>
        <begin position="1"/>
        <end position="26"/>
    </location>
</feature>
<evidence type="ECO:0000256" key="3">
    <source>
        <dbReference type="SAM" id="SignalP"/>
    </source>
</evidence>
<feature type="chain" id="PRO_5045260764" evidence="3">
    <location>
        <begin position="27"/>
        <end position="184"/>
    </location>
</feature>
<dbReference type="InterPro" id="IPR027385">
    <property type="entry name" value="Beta-barrel_OMP"/>
</dbReference>
<proteinExistence type="predicted"/>
<evidence type="ECO:0000313" key="5">
    <source>
        <dbReference type="EMBL" id="MFC7434238.1"/>
    </source>
</evidence>
<dbReference type="Pfam" id="PF13505">
    <property type="entry name" value="OMP_b-brl"/>
    <property type="match status" value="1"/>
</dbReference>